<dbReference type="Proteomes" id="UP000054350">
    <property type="component" value="Unassembled WGS sequence"/>
</dbReference>
<dbReference type="OrthoDB" id="5577670at2759"/>
<name>A0A0L0S6V3_ALLM3</name>
<keyword evidence="1" id="KW-1133">Transmembrane helix</keyword>
<dbReference type="AlphaFoldDB" id="A0A0L0S6V3"/>
<keyword evidence="1" id="KW-0472">Membrane</keyword>
<evidence type="ECO:0000313" key="2">
    <source>
        <dbReference type="EMBL" id="KNE58054.1"/>
    </source>
</evidence>
<proteinExistence type="predicted"/>
<reference evidence="3" key="2">
    <citation type="submission" date="2009-11" db="EMBL/GenBank/DDBJ databases">
        <title>The Genome Sequence of Allomyces macrogynus strain ATCC 38327.</title>
        <authorList>
            <consortium name="The Broad Institute Genome Sequencing Platform"/>
            <person name="Russ C."/>
            <person name="Cuomo C."/>
            <person name="Shea T."/>
            <person name="Young S.K."/>
            <person name="Zeng Q."/>
            <person name="Koehrsen M."/>
            <person name="Haas B."/>
            <person name="Borodovsky M."/>
            <person name="Guigo R."/>
            <person name="Alvarado L."/>
            <person name="Berlin A."/>
            <person name="Borenstein D."/>
            <person name="Chen Z."/>
            <person name="Engels R."/>
            <person name="Freedman E."/>
            <person name="Gellesch M."/>
            <person name="Goldberg J."/>
            <person name="Griggs A."/>
            <person name="Gujja S."/>
            <person name="Heiman D."/>
            <person name="Hepburn T."/>
            <person name="Howarth C."/>
            <person name="Jen D."/>
            <person name="Larson L."/>
            <person name="Lewis B."/>
            <person name="Mehta T."/>
            <person name="Park D."/>
            <person name="Pearson M."/>
            <person name="Roberts A."/>
            <person name="Saif S."/>
            <person name="Shenoy N."/>
            <person name="Sisk P."/>
            <person name="Stolte C."/>
            <person name="Sykes S."/>
            <person name="Walk T."/>
            <person name="White J."/>
            <person name="Yandava C."/>
            <person name="Burger G."/>
            <person name="Gray M.W."/>
            <person name="Holland P.W.H."/>
            <person name="King N."/>
            <person name="Lang F.B.F."/>
            <person name="Roger A.J."/>
            <person name="Ruiz-Trillo I."/>
            <person name="Lander E."/>
            <person name="Nusbaum C."/>
        </authorList>
    </citation>
    <scope>NUCLEOTIDE SEQUENCE [LARGE SCALE GENOMIC DNA]</scope>
    <source>
        <strain evidence="3">ATCC 38327</strain>
    </source>
</reference>
<accession>A0A0L0S6V3</accession>
<keyword evidence="3" id="KW-1185">Reference proteome</keyword>
<evidence type="ECO:0000256" key="1">
    <source>
        <dbReference type="SAM" id="Phobius"/>
    </source>
</evidence>
<sequence length="193" mass="21808">MLSAVVLRTRLHALLSSAWLAYTLGQIALVLYAAMYMQCPRPYLWSTPRLSLCASPWFLTALQPLQTCGAALFVTATLLRFRAALTVLSTKDGLICRVLSASSRFVRCAHHSHRRRSRDRRSYASMVERRATHAHPHDALHEPSYLFHVRCVRLDGAARSAARCFRAPRAEKSTCKTRFRCAGRLRKSRTHGA</sequence>
<organism evidence="2 3">
    <name type="scientific">Allomyces macrogynus (strain ATCC 38327)</name>
    <name type="common">Allomyces javanicus var. macrogynus</name>
    <dbReference type="NCBI Taxonomy" id="578462"/>
    <lineage>
        <taxon>Eukaryota</taxon>
        <taxon>Fungi</taxon>
        <taxon>Fungi incertae sedis</taxon>
        <taxon>Blastocladiomycota</taxon>
        <taxon>Blastocladiomycetes</taxon>
        <taxon>Blastocladiales</taxon>
        <taxon>Blastocladiaceae</taxon>
        <taxon>Allomyces</taxon>
    </lineage>
</organism>
<reference evidence="2 3" key="1">
    <citation type="submission" date="2009-11" db="EMBL/GenBank/DDBJ databases">
        <title>Annotation of Allomyces macrogynus ATCC 38327.</title>
        <authorList>
            <consortium name="The Broad Institute Genome Sequencing Platform"/>
            <person name="Russ C."/>
            <person name="Cuomo C."/>
            <person name="Burger G."/>
            <person name="Gray M.W."/>
            <person name="Holland P.W.H."/>
            <person name="King N."/>
            <person name="Lang F.B.F."/>
            <person name="Roger A.J."/>
            <person name="Ruiz-Trillo I."/>
            <person name="Young S.K."/>
            <person name="Zeng Q."/>
            <person name="Gargeya S."/>
            <person name="Fitzgerald M."/>
            <person name="Haas B."/>
            <person name="Abouelleil A."/>
            <person name="Alvarado L."/>
            <person name="Arachchi H.M."/>
            <person name="Berlin A."/>
            <person name="Chapman S.B."/>
            <person name="Gearin G."/>
            <person name="Goldberg J."/>
            <person name="Griggs A."/>
            <person name="Gujja S."/>
            <person name="Hansen M."/>
            <person name="Heiman D."/>
            <person name="Howarth C."/>
            <person name="Larimer J."/>
            <person name="Lui A."/>
            <person name="MacDonald P.J.P."/>
            <person name="McCowen C."/>
            <person name="Montmayeur A."/>
            <person name="Murphy C."/>
            <person name="Neiman D."/>
            <person name="Pearson M."/>
            <person name="Priest M."/>
            <person name="Roberts A."/>
            <person name="Saif S."/>
            <person name="Shea T."/>
            <person name="Sisk P."/>
            <person name="Stolte C."/>
            <person name="Sykes S."/>
            <person name="Wortman J."/>
            <person name="Nusbaum C."/>
            <person name="Birren B."/>
        </authorList>
    </citation>
    <scope>NUCLEOTIDE SEQUENCE [LARGE SCALE GENOMIC DNA]</scope>
    <source>
        <strain evidence="2 3">ATCC 38327</strain>
    </source>
</reference>
<feature type="transmembrane region" description="Helical" evidence="1">
    <location>
        <begin position="12"/>
        <end position="37"/>
    </location>
</feature>
<dbReference type="EMBL" id="GG745332">
    <property type="protein sequence ID" value="KNE58054.1"/>
    <property type="molecule type" value="Genomic_DNA"/>
</dbReference>
<gene>
    <name evidence="2" type="ORF">AMAG_04878</name>
</gene>
<dbReference type="VEuPathDB" id="FungiDB:AMAG_04878"/>
<keyword evidence="1" id="KW-0812">Transmembrane</keyword>
<evidence type="ECO:0000313" key="3">
    <source>
        <dbReference type="Proteomes" id="UP000054350"/>
    </source>
</evidence>
<protein>
    <submittedName>
        <fullName evidence="2">Uncharacterized protein</fullName>
    </submittedName>
</protein>